<dbReference type="Proteomes" id="UP000008536">
    <property type="component" value="Chromosome C"/>
</dbReference>
<organism evidence="1 2">
    <name type="scientific">Zygosaccharomyces rouxii (strain ATCC 2623 / CBS 732 / NBRC 1130 / NCYC 568 / NRRL Y-229)</name>
    <dbReference type="NCBI Taxonomy" id="559307"/>
    <lineage>
        <taxon>Eukaryota</taxon>
        <taxon>Fungi</taxon>
        <taxon>Dikarya</taxon>
        <taxon>Ascomycota</taxon>
        <taxon>Saccharomycotina</taxon>
        <taxon>Saccharomycetes</taxon>
        <taxon>Saccharomycetales</taxon>
        <taxon>Saccharomycetaceae</taxon>
        <taxon>Zygosaccharomyces</taxon>
    </lineage>
</organism>
<dbReference type="HOGENOM" id="CLU_051217_0_0_1"/>
<dbReference type="FunCoup" id="C5DTI3">
    <property type="interactions" value="91"/>
</dbReference>
<accession>C5DTI3</accession>
<gene>
    <name evidence="1" type="ordered locus">ZYRO0C08800g</name>
</gene>
<dbReference type="KEGG" id="zro:ZYRO0C08800g"/>
<dbReference type="AlphaFoldDB" id="C5DTI3"/>
<sequence length="425" mass="49607">MMFQGFEGAILVERVNHFICKEYGSEQERKKWAEDIIKYLCDIGCVNTPHWNKLLDIGDFETLPEVSPCESLILQKTIAHEYAEAVALLETNDIAIATHCRNLEAITEILILDRNFRELEEIEYQITGINFSRQESLGEQEANALRRIKLLLCASLYLRGKYFDCSNCFFKLLTNDHKMMDFLSQEAPKKFLTNSEVLMMVQISTLLAIPLDNYEDFTHIEELVPFQKVCPSLYHCLRLLINTSFGKFFQLWHGDINEQCDQSFFLDQNWGAAQCMMREKIYFFYLRVSNYIEISYLSRILGIEESLVKKEVENLINSMHLSFEIQGDTVRYKRSFFLENVVSQLQLNEKSILSKLESQRLRNREMRDLLQSMIIGNDENNRSIAGDALLRSDRRELSREDSEMMDVDEINDVSDMDNQSVEIGN</sequence>
<evidence type="ECO:0000313" key="2">
    <source>
        <dbReference type="Proteomes" id="UP000008536"/>
    </source>
</evidence>
<dbReference type="EMBL" id="CU928175">
    <property type="protein sequence ID" value="CAR27094.1"/>
    <property type="molecule type" value="Genomic_DNA"/>
</dbReference>
<keyword evidence="2" id="KW-1185">Reference proteome</keyword>
<proteinExistence type="predicted"/>
<name>C5DTI3_ZYGRC</name>
<reference evidence="1 2" key="1">
    <citation type="journal article" date="2009" name="Genome Res.">
        <title>Comparative genomics of protoploid Saccharomycetaceae.</title>
        <authorList>
            <consortium name="The Genolevures Consortium"/>
            <person name="Souciet J.-L."/>
            <person name="Dujon B."/>
            <person name="Gaillardin C."/>
            <person name="Johnston M."/>
            <person name="Baret P.V."/>
            <person name="Cliften P."/>
            <person name="Sherman D.J."/>
            <person name="Weissenbach J."/>
            <person name="Westhof E."/>
            <person name="Wincker P."/>
            <person name="Jubin C."/>
            <person name="Poulain J."/>
            <person name="Barbe V."/>
            <person name="Segurens B."/>
            <person name="Artiguenave F."/>
            <person name="Anthouard V."/>
            <person name="Vacherie B."/>
            <person name="Val M.-E."/>
            <person name="Fulton R.S."/>
            <person name="Minx P."/>
            <person name="Wilson R."/>
            <person name="Durrens P."/>
            <person name="Jean G."/>
            <person name="Marck C."/>
            <person name="Martin T."/>
            <person name="Nikolski M."/>
            <person name="Rolland T."/>
            <person name="Seret M.-L."/>
            <person name="Casaregola S."/>
            <person name="Despons L."/>
            <person name="Fairhead C."/>
            <person name="Fischer G."/>
            <person name="Lafontaine I."/>
            <person name="Leh V."/>
            <person name="Lemaire M."/>
            <person name="de Montigny J."/>
            <person name="Neuveglise C."/>
            <person name="Thierry A."/>
            <person name="Blanc-Lenfle I."/>
            <person name="Bleykasten C."/>
            <person name="Diffels J."/>
            <person name="Fritsch E."/>
            <person name="Frangeul L."/>
            <person name="Goeffon A."/>
            <person name="Jauniaux N."/>
            <person name="Kachouri-Lafond R."/>
            <person name="Payen C."/>
            <person name="Potier S."/>
            <person name="Pribylova L."/>
            <person name="Ozanne C."/>
            <person name="Richard G.-F."/>
            <person name="Sacerdot C."/>
            <person name="Straub M.-L."/>
            <person name="Talla E."/>
        </authorList>
    </citation>
    <scope>NUCLEOTIDE SEQUENCE [LARGE SCALE GENOMIC DNA]</scope>
    <source>
        <strain evidence="1 2">ATCC 2623 / CBS 732 / BCRC 21506 / NBRC 1130 / NCYC 568 / NRRL Y-229</strain>
    </source>
</reference>
<dbReference type="STRING" id="559307.C5DTI3"/>
<evidence type="ECO:0000313" key="1">
    <source>
        <dbReference type="EMBL" id="CAR27094.1"/>
    </source>
</evidence>
<protein>
    <submittedName>
        <fullName evidence="1">ZYRO0C08800p</fullName>
    </submittedName>
</protein>
<dbReference type="InParanoid" id="C5DTI3"/>